<accession>A0A7C8IHA0</accession>
<name>A0A7C8IHA0_9PLEO</name>
<evidence type="ECO:0000313" key="2">
    <source>
        <dbReference type="Proteomes" id="UP000481861"/>
    </source>
</evidence>
<dbReference type="AlphaFoldDB" id="A0A7C8IHA0"/>
<organism evidence="1 2">
    <name type="scientific">Massariosphaeria phaeospora</name>
    <dbReference type="NCBI Taxonomy" id="100035"/>
    <lineage>
        <taxon>Eukaryota</taxon>
        <taxon>Fungi</taxon>
        <taxon>Dikarya</taxon>
        <taxon>Ascomycota</taxon>
        <taxon>Pezizomycotina</taxon>
        <taxon>Dothideomycetes</taxon>
        <taxon>Pleosporomycetidae</taxon>
        <taxon>Pleosporales</taxon>
        <taxon>Pleosporales incertae sedis</taxon>
        <taxon>Massariosphaeria</taxon>
    </lineage>
</organism>
<keyword evidence="2" id="KW-1185">Reference proteome</keyword>
<comment type="caution">
    <text evidence="1">The sequence shown here is derived from an EMBL/GenBank/DDBJ whole genome shotgun (WGS) entry which is preliminary data.</text>
</comment>
<protein>
    <submittedName>
        <fullName evidence="1">Uncharacterized protein</fullName>
    </submittedName>
</protein>
<dbReference type="OrthoDB" id="3687641at2759"/>
<gene>
    <name evidence="1" type="ORF">BDV95DRAFT_601983</name>
</gene>
<proteinExistence type="predicted"/>
<dbReference type="EMBL" id="JAADJZ010000002">
    <property type="protein sequence ID" value="KAF2877606.1"/>
    <property type="molecule type" value="Genomic_DNA"/>
</dbReference>
<reference evidence="1 2" key="1">
    <citation type="submission" date="2020-01" db="EMBL/GenBank/DDBJ databases">
        <authorList>
            <consortium name="DOE Joint Genome Institute"/>
            <person name="Haridas S."/>
            <person name="Albert R."/>
            <person name="Binder M."/>
            <person name="Bloem J."/>
            <person name="Labutti K."/>
            <person name="Salamov A."/>
            <person name="Andreopoulos B."/>
            <person name="Baker S.E."/>
            <person name="Barry K."/>
            <person name="Bills G."/>
            <person name="Bluhm B.H."/>
            <person name="Cannon C."/>
            <person name="Castanera R."/>
            <person name="Culley D.E."/>
            <person name="Daum C."/>
            <person name="Ezra D."/>
            <person name="Gonzalez J.B."/>
            <person name="Henrissat B."/>
            <person name="Kuo A."/>
            <person name="Liang C."/>
            <person name="Lipzen A."/>
            <person name="Lutzoni F."/>
            <person name="Magnuson J."/>
            <person name="Mondo S."/>
            <person name="Nolan M."/>
            <person name="Ohm R."/>
            <person name="Pangilinan J."/>
            <person name="Park H.-J.H."/>
            <person name="Ramirez L."/>
            <person name="Alfaro M."/>
            <person name="Sun H."/>
            <person name="Tritt A."/>
            <person name="Yoshinaga Y."/>
            <person name="Zwiers L.-H.L."/>
            <person name="Turgeon B.G."/>
            <person name="Goodwin S.B."/>
            <person name="Spatafora J.W."/>
            <person name="Crous P.W."/>
            <person name="Grigoriev I.V."/>
        </authorList>
    </citation>
    <scope>NUCLEOTIDE SEQUENCE [LARGE SCALE GENOMIC DNA]</scope>
    <source>
        <strain evidence="1 2">CBS 611.86</strain>
    </source>
</reference>
<evidence type="ECO:0000313" key="1">
    <source>
        <dbReference type="EMBL" id="KAF2877606.1"/>
    </source>
</evidence>
<dbReference type="Proteomes" id="UP000481861">
    <property type="component" value="Unassembled WGS sequence"/>
</dbReference>
<sequence length="88" mass="9893">MLARRSITPTDEPYSPASRVMVFKHEDLEADPKSIFSSEPSAEHDEAWRKLLAPMYVSASRLELESSRDRPDERLELVDGGYLASVGV</sequence>